<comment type="caution">
    <text evidence="2">The sequence shown here is derived from an EMBL/GenBank/DDBJ whole genome shotgun (WGS) entry which is preliminary data.</text>
</comment>
<protein>
    <submittedName>
        <fullName evidence="2">Uncharacterized protein</fullName>
    </submittedName>
</protein>
<feature type="compositionally biased region" description="Pro residues" evidence="1">
    <location>
        <begin position="133"/>
        <end position="142"/>
    </location>
</feature>
<organism evidence="2 3">
    <name type="scientific">Loxostege sticticalis</name>
    <name type="common">Beet webworm moth</name>
    <dbReference type="NCBI Taxonomy" id="481309"/>
    <lineage>
        <taxon>Eukaryota</taxon>
        <taxon>Metazoa</taxon>
        <taxon>Ecdysozoa</taxon>
        <taxon>Arthropoda</taxon>
        <taxon>Hexapoda</taxon>
        <taxon>Insecta</taxon>
        <taxon>Pterygota</taxon>
        <taxon>Neoptera</taxon>
        <taxon>Endopterygota</taxon>
        <taxon>Lepidoptera</taxon>
        <taxon>Glossata</taxon>
        <taxon>Ditrysia</taxon>
        <taxon>Pyraloidea</taxon>
        <taxon>Crambidae</taxon>
        <taxon>Pyraustinae</taxon>
        <taxon>Loxostege</taxon>
    </lineage>
</organism>
<evidence type="ECO:0000313" key="2">
    <source>
        <dbReference type="EMBL" id="KAL0818735.1"/>
    </source>
</evidence>
<feature type="region of interest" description="Disordered" evidence="1">
    <location>
        <begin position="132"/>
        <end position="155"/>
    </location>
</feature>
<accession>A0ABD0SFX0</accession>
<proteinExistence type="predicted"/>
<name>A0ABD0SFX0_LOXSC</name>
<dbReference type="Proteomes" id="UP001549921">
    <property type="component" value="Unassembled WGS sequence"/>
</dbReference>
<reference evidence="2 3" key="1">
    <citation type="submission" date="2024-06" db="EMBL/GenBank/DDBJ databases">
        <title>A chromosome-level genome assembly of beet webworm, Loxostege sticticalis.</title>
        <authorList>
            <person name="Zhang Y."/>
        </authorList>
    </citation>
    <scope>NUCLEOTIDE SEQUENCE [LARGE SCALE GENOMIC DNA]</scope>
    <source>
        <strain evidence="2">AQ028</strain>
        <tissue evidence="2">Male pupae</tissue>
    </source>
</reference>
<evidence type="ECO:0000313" key="3">
    <source>
        <dbReference type="Proteomes" id="UP001549921"/>
    </source>
</evidence>
<dbReference type="EMBL" id="JBEDNZ010000021">
    <property type="protein sequence ID" value="KAL0818735.1"/>
    <property type="molecule type" value="Genomic_DNA"/>
</dbReference>
<dbReference type="AlphaFoldDB" id="A0ABD0SFX0"/>
<sequence>MGDSLFDIFGDHLMRQGLKNVGRQPLSNNENMGKAVLNAPLKPNEPMKKGETKKSFLSNTGKALQLQGTPARQVFTPRAVNVGALIYSDPDADVKGTRMEELEFTKPTYKYDNYHTDIHDYLGLPAPKLMPQFSPPNTPPPTLSRHSMELDNSYEDEFFTDDFSNESIQDEDLGLPDLY</sequence>
<gene>
    <name evidence="2" type="ORF">ABMA28_008066</name>
</gene>
<evidence type="ECO:0000256" key="1">
    <source>
        <dbReference type="SAM" id="MobiDB-lite"/>
    </source>
</evidence>